<sequence>MFTPMSGPFAPFGPSLVTGAELAVEDLTKEFDVEIEISTYDTEVNPSAALERMKRAVTADGIDFAQGALSSAVCTKIGTWASDNGVSFIADGASDTLTGENCQPYMFRTYSSNSMMSQTVGPRMAEVADDWYLLYSDYVWGQNAQEQISAALESNGASVVAKEATPFPNDDYTPYLNNVANSDADAIGLLMPGLDKQLCMKQLRNKGLHNDFKLMGHQAEDIMFWGLSQESAAMMDIASIGWVNSLDSGEQFKQRVVEKGETDPYVRHANAYVAMDQQVRAAMRAGSTDAEAIRGALEGHTVENETTLSVMPGELKWRTCDHQLVHPTYAVSGRETSKMQNEPYKAWFSVKKTSPGSDVMRSCEETGCSL</sequence>
<dbReference type="eggNOG" id="arCOG01023">
    <property type="taxonomic scope" value="Archaea"/>
</dbReference>
<dbReference type="PANTHER" id="PTHR30483:SF6">
    <property type="entry name" value="PERIPLASMIC BINDING PROTEIN OF ABC TRANSPORTER FOR NATURAL AMINO ACIDS"/>
    <property type="match status" value="1"/>
</dbReference>
<evidence type="ECO:0000256" key="1">
    <source>
        <dbReference type="ARBA" id="ARBA00022729"/>
    </source>
</evidence>
<feature type="domain" description="Leucine-binding protein" evidence="2">
    <location>
        <begin position="1"/>
        <end position="332"/>
    </location>
</feature>
<dbReference type="EMBL" id="AOIV01000036">
    <property type="protein sequence ID" value="ELZ28760.1"/>
    <property type="molecule type" value="Genomic_DNA"/>
</dbReference>
<proteinExistence type="predicted"/>
<dbReference type="Proteomes" id="UP000011513">
    <property type="component" value="Unassembled WGS sequence"/>
</dbReference>
<evidence type="ECO:0000313" key="3">
    <source>
        <dbReference type="EMBL" id="ELZ28760.1"/>
    </source>
</evidence>
<keyword evidence="4" id="KW-1185">Reference proteome</keyword>
<name>M0CZX0_HALPD</name>
<evidence type="ECO:0000313" key="4">
    <source>
        <dbReference type="Proteomes" id="UP000011513"/>
    </source>
</evidence>
<reference evidence="3 4" key="1">
    <citation type="journal article" date="2014" name="PLoS Genet.">
        <title>Phylogenetically driven sequencing of extremely halophilic archaea reveals strategies for static and dynamic osmo-response.</title>
        <authorList>
            <person name="Becker E.A."/>
            <person name="Seitzer P.M."/>
            <person name="Tritt A."/>
            <person name="Larsen D."/>
            <person name="Krusor M."/>
            <person name="Yao A.I."/>
            <person name="Wu D."/>
            <person name="Madern D."/>
            <person name="Eisen J.A."/>
            <person name="Darling A.E."/>
            <person name="Facciotti M.T."/>
        </authorList>
    </citation>
    <scope>NUCLEOTIDE SEQUENCE [LARGE SCALE GENOMIC DNA]</scope>
    <source>
        <strain evidence="3 4">JCM 14848</strain>
    </source>
</reference>
<dbReference type="InterPro" id="IPR028082">
    <property type="entry name" value="Peripla_BP_I"/>
</dbReference>
<dbReference type="InParanoid" id="M0CZX0"/>
<dbReference type="InterPro" id="IPR051010">
    <property type="entry name" value="BCAA_transport"/>
</dbReference>
<gene>
    <name evidence="3" type="ORF">C474_14739</name>
</gene>
<dbReference type="InterPro" id="IPR028081">
    <property type="entry name" value="Leu-bd"/>
</dbReference>
<dbReference type="AlphaFoldDB" id="M0CZX0"/>
<dbReference type="Pfam" id="PF13458">
    <property type="entry name" value="Peripla_BP_6"/>
    <property type="match status" value="1"/>
</dbReference>
<organism evidence="3 4">
    <name type="scientific">Halogeometricum pallidum JCM 14848</name>
    <dbReference type="NCBI Taxonomy" id="1227487"/>
    <lineage>
        <taxon>Archaea</taxon>
        <taxon>Methanobacteriati</taxon>
        <taxon>Methanobacteriota</taxon>
        <taxon>Stenosarchaea group</taxon>
        <taxon>Halobacteria</taxon>
        <taxon>Halobacteriales</taxon>
        <taxon>Haloferacaceae</taxon>
        <taxon>Halogeometricum</taxon>
    </lineage>
</organism>
<protein>
    <submittedName>
        <fullName evidence="3">Amino acid-binding protein</fullName>
    </submittedName>
</protein>
<dbReference type="PANTHER" id="PTHR30483">
    <property type="entry name" value="LEUCINE-SPECIFIC-BINDING PROTEIN"/>
    <property type="match status" value="1"/>
</dbReference>
<evidence type="ECO:0000259" key="2">
    <source>
        <dbReference type="Pfam" id="PF13458"/>
    </source>
</evidence>
<dbReference type="SUPFAM" id="SSF53822">
    <property type="entry name" value="Periplasmic binding protein-like I"/>
    <property type="match status" value="1"/>
</dbReference>
<dbReference type="Gene3D" id="3.40.50.2300">
    <property type="match status" value="2"/>
</dbReference>
<accession>M0CZX0</accession>
<comment type="caution">
    <text evidence="3">The sequence shown here is derived from an EMBL/GenBank/DDBJ whole genome shotgun (WGS) entry which is preliminary data.</text>
</comment>
<keyword evidence="1" id="KW-0732">Signal</keyword>